<comment type="similarity">
    <text evidence="1">Belongs to the 'phage' integrase family.</text>
</comment>
<dbReference type="EMBL" id="CP129113">
    <property type="protein sequence ID" value="WLV24595.1"/>
    <property type="molecule type" value="Genomic_DNA"/>
</dbReference>
<evidence type="ECO:0000256" key="3">
    <source>
        <dbReference type="ARBA" id="ARBA00023172"/>
    </source>
</evidence>
<dbReference type="RefSeq" id="WP_348027783.1">
    <property type="nucleotide sequence ID" value="NZ_CP129113.1"/>
</dbReference>
<keyword evidence="3" id="KW-0233">DNA recombination</keyword>
<evidence type="ECO:0000256" key="2">
    <source>
        <dbReference type="ARBA" id="ARBA00023125"/>
    </source>
</evidence>
<sequence>MINPEIIDKREAINDFLEKHPYYQADIWLANSLSIAKEASRPVIRYRERIDFSSCSNSHLKNEIKYYFSKNMEDSLYSVITVFEGKAHHLRRMLQFLDKSYPNIRSVLEIPKEEIMFKYTNHLIDAGIKVKRENLKTGGFIVTPPVSLMSTFYDYIFATFDSTPEYDKDIWDGRKLPIELNYTNTNTKRMKFLKVNPRDRNFLKQYIYTRVVMLKNLTFSIGIRYVHEISLFLNFLNDSYQELELKNIKREHIEKYIIYISNKEIHHKYTRKKIKATNVYVSSNLTIIKKLLTDLKIFEWEEAPKLHIESLFLPNDNPRRTKKESFNNPKYIPDYIWDQVVENIHLIGDRYVPIILIMEGSGFRGTDVLGLKLNCLEKDNQGDYWLVGDQRKVNYKDHKVPISEELAKVIMSQQEICKNKSTPDNNPEDFLFVSFRGPRKGKPQTTATLSRVLNDFAKKAEIRDANGEIYRFRNHGFRHRYGVNLINNGMNIVHVQRLMAHASPEMTLAYAKIHDQTLKDAYFKAKDNRGIAFDIEGTLVKSDLKQQAMANDLELEWIRHNYDSIRMDHGMCIKSTKMKCEFAEKVIEPPCIANNCRSFHVDSTFSDYYKSQIALLEKDIKIYENNGHARSLEFAHKKIANYRKILNEITESEGISGISKERREYTGEERLKNGK</sequence>
<dbReference type="InterPro" id="IPR050090">
    <property type="entry name" value="Tyrosine_recombinase_XerCD"/>
</dbReference>
<dbReference type="InterPro" id="IPR013762">
    <property type="entry name" value="Integrase-like_cat_sf"/>
</dbReference>
<dbReference type="Pfam" id="PF00589">
    <property type="entry name" value="Phage_integrase"/>
    <property type="match status" value="1"/>
</dbReference>
<dbReference type="Gene3D" id="1.10.443.10">
    <property type="entry name" value="Intergrase catalytic core"/>
    <property type="match status" value="1"/>
</dbReference>
<evidence type="ECO:0000256" key="1">
    <source>
        <dbReference type="ARBA" id="ARBA00008857"/>
    </source>
</evidence>
<dbReference type="EMBL" id="CP129113">
    <property type="protein sequence ID" value="WLV25852.1"/>
    <property type="molecule type" value="Genomic_DNA"/>
</dbReference>
<evidence type="ECO:0000313" key="6">
    <source>
        <dbReference type="EMBL" id="WLV25852.1"/>
    </source>
</evidence>
<protein>
    <submittedName>
        <fullName evidence="6">Tyrosine-type recombinase/integrase</fullName>
    </submittedName>
</protein>
<organism evidence="6 7">
    <name type="scientific">Aciduricibacillus chroicocephali</name>
    <dbReference type="NCBI Taxonomy" id="3054939"/>
    <lineage>
        <taxon>Bacteria</taxon>
        <taxon>Bacillati</taxon>
        <taxon>Bacillota</taxon>
        <taxon>Bacilli</taxon>
        <taxon>Bacillales</taxon>
        <taxon>Bacillaceae</taxon>
        <taxon>Aciduricibacillus</taxon>
    </lineage>
</organism>
<reference evidence="6" key="1">
    <citation type="submission" date="2023-06" db="EMBL/GenBank/DDBJ databases">
        <title>A Treasure from Seagulls: Isolation and Description of Aciduricobacillus qingdaonensis gen. nov., sp. nov., a Rare Obligately Uric Acid-utilizing Member in the Family Bacillaceae.</title>
        <authorList>
            <person name="Liu W."/>
            <person name="Wang B."/>
        </authorList>
    </citation>
    <scope>NUCLEOTIDE SEQUENCE</scope>
    <source>
        <strain evidence="6">44XB</strain>
    </source>
</reference>
<evidence type="ECO:0000313" key="7">
    <source>
        <dbReference type="Proteomes" id="UP001180087"/>
    </source>
</evidence>
<proteinExistence type="inferred from homology"/>
<evidence type="ECO:0000259" key="4">
    <source>
        <dbReference type="PROSITE" id="PS51898"/>
    </source>
</evidence>
<dbReference type="PANTHER" id="PTHR30349:SF41">
    <property type="entry name" value="INTEGRASE_RECOMBINASE PROTEIN MJ0367-RELATED"/>
    <property type="match status" value="1"/>
</dbReference>
<name>A0ABY9L1U8_9BACI</name>
<dbReference type="Proteomes" id="UP001180087">
    <property type="component" value="Chromosome"/>
</dbReference>
<dbReference type="PROSITE" id="PS51898">
    <property type="entry name" value="TYR_RECOMBINASE"/>
    <property type="match status" value="1"/>
</dbReference>
<accession>A0ABY9L1U8</accession>
<dbReference type="InterPro" id="IPR011010">
    <property type="entry name" value="DNA_brk_join_enz"/>
</dbReference>
<gene>
    <name evidence="6" type="ORF">QR721_06525</name>
    <name evidence="5" type="ORF">QR721_13280</name>
</gene>
<evidence type="ECO:0000313" key="5">
    <source>
        <dbReference type="EMBL" id="WLV24595.1"/>
    </source>
</evidence>
<dbReference type="InterPro" id="IPR002104">
    <property type="entry name" value="Integrase_catalytic"/>
</dbReference>
<keyword evidence="2" id="KW-0238">DNA-binding</keyword>
<keyword evidence="7" id="KW-1185">Reference proteome</keyword>
<feature type="domain" description="Tyr recombinase" evidence="4">
    <location>
        <begin position="327"/>
        <end position="523"/>
    </location>
</feature>
<dbReference type="PANTHER" id="PTHR30349">
    <property type="entry name" value="PHAGE INTEGRASE-RELATED"/>
    <property type="match status" value="1"/>
</dbReference>
<dbReference type="SUPFAM" id="SSF56349">
    <property type="entry name" value="DNA breaking-rejoining enzymes"/>
    <property type="match status" value="1"/>
</dbReference>